<dbReference type="PANTHER" id="PTHR42910:SF1">
    <property type="entry name" value="MAJOR FACILITATOR SUPERFAMILY (MFS) PROFILE DOMAIN-CONTAINING PROTEIN"/>
    <property type="match status" value="1"/>
</dbReference>
<dbReference type="InterPro" id="IPR011701">
    <property type="entry name" value="MFS"/>
</dbReference>
<feature type="transmembrane region" description="Helical" evidence="4">
    <location>
        <begin position="309"/>
        <end position="330"/>
    </location>
</feature>
<evidence type="ECO:0000256" key="2">
    <source>
        <dbReference type="ARBA" id="ARBA00022989"/>
    </source>
</evidence>
<dbReference type="InterPro" id="IPR036259">
    <property type="entry name" value="MFS_trans_sf"/>
</dbReference>
<dbReference type="PROSITE" id="PS50850">
    <property type="entry name" value="MFS"/>
    <property type="match status" value="1"/>
</dbReference>
<feature type="transmembrane region" description="Helical" evidence="4">
    <location>
        <begin position="350"/>
        <end position="371"/>
    </location>
</feature>
<evidence type="ECO:0000313" key="6">
    <source>
        <dbReference type="EMBL" id="KAF1044883.1"/>
    </source>
</evidence>
<dbReference type="GO" id="GO:0022857">
    <property type="term" value="F:transmembrane transporter activity"/>
    <property type="evidence" value="ECO:0007669"/>
    <property type="project" value="InterPro"/>
</dbReference>
<feature type="transmembrane region" description="Helical" evidence="4">
    <location>
        <begin position="84"/>
        <end position="102"/>
    </location>
</feature>
<feature type="domain" description="Major facilitator superfamily (MFS) profile" evidence="5">
    <location>
        <begin position="18"/>
        <end position="401"/>
    </location>
</feature>
<organism evidence="6 7">
    <name type="scientific">Herbaspirillum frisingense</name>
    <dbReference type="NCBI Taxonomy" id="92645"/>
    <lineage>
        <taxon>Bacteria</taxon>
        <taxon>Pseudomonadati</taxon>
        <taxon>Pseudomonadota</taxon>
        <taxon>Betaproteobacteria</taxon>
        <taxon>Burkholderiales</taxon>
        <taxon>Oxalobacteraceae</taxon>
        <taxon>Herbaspirillum</taxon>
    </lineage>
</organism>
<feature type="transmembrane region" description="Helical" evidence="4">
    <location>
        <begin position="108"/>
        <end position="129"/>
    </location>
</feature>
<feature type="transmembrane region" description="Helical" evidence="4">
    <location>
        <begin position="256"/>
        <end position="273"/>
    </location>
</feature>
<keyword evidence="2 4" id="KW-1133">Transmembrane helix</keyword>
<proteinExistence type="predicted"/>
<comment type="caution">
    <text evidence="6">The sequence shown here is derived from an EMBL/GenBank/DDBJ whole genome shotgun (WGS) entry which is preliminary data.</text>
</comment>
<dbReference type="InterPro" id="IPR020846">
    <property type="entry name" value="MFS_dom"/>
</dbReference>
<feature type="transmembrane region" description="Helical" evidence="4">
    <location>
        <begin position="141"/>
        <end position="160"/>
    </location>
</feature>
<dbReference type="Proteomes" id="UP000462435">
    <property type="component" value="Unassembled WGS sequence"/>
</dbReference>
<feature type="transmembrane region" description="Helical" evidence="4">
    <location>
        <begin position="223"/>
        <end position="244"/>
    </location>
</feature>
<feature type="transmembrane region" description="Helical" evidence="4">
    <location>
        <begin position="285"/>
        <end position="303"/>
    </location>
</feature>
<dbReference type="EMBL" id="WNDX01000037">
    <property type="protein sequence ID" value="KAF1044883.1"/>
    <property type="molecule type" value="Genomic_DNA"/>
</dbReference>
<evidence type="ECO:0000256" key="4">
    <source>
        <dbReference type="SAM" id="Phobius"/>
    </source>
</evidence>
<keyword evidence="1 4" id="KW-0812">Transmembrane</keyword>
<accession>A0A7V8JUZ8</accession>
<protein>
    <submittedName>
        <fullName evidence="6">Putative transporter</fullName>
    </submittedName>
</protein>
<evidence type="ECO:0000256" key="1">
    <source>
        <dbReference type="ARBA" id="ARBA00022692"/>
    </source>
</evidence>
<feature type="transmembrane region" description="Helical" evidence="4">
    <location>
        <begin position="166"/>
        <end position="191"/>
    </location>
</feature>
<feature type="transmembrane region" description="Helical" evidence="4">
    <location>
        <begin position="48"/>
        <end position="72"/>
    </location>
</feature>
<evidence type="ECO:0000313" key="7">
    <source>
        <dbReference type="Proteomes" id="UP000462435"/>
    </source>
</evidence>
<keyword evidence="3 4" id="KW-0472">Membrane</keyword>
<evidence type="ECO:0000259" key="5">
    <source>
        <dbReference type="PROSITE" id="PS50850"/>
    </source>
</evidence>
<reference evidence="7" key="1">
    <citation type="journal article" date="2020" name="MBio">
        <title>Horizontal gene transfer to a defensive symbiont with a reduced genome amongst a multipartite beetle microbiome.</title>
        <authorList>
            <person name="Waterworth S.C."/>
            <person name="Florez L.V."/>
            <person name="Rees E.R."/>
            <person name="Hertweck C."/>
            <person name="Kaltenpoth M."/>
            <person name="Kwan J.C."/>
        </authorList>
    </citation>
    <scope>NUCLEOTIDE SEQUENCE [LARGE SCALE GENOMIC DNA]</scope>
</reference>
<dbReference type="AlphaFoldDB" id="A0A7V8JUZ8"/>
<gene>
    <name evidence="6" type="ORF">GAK35_01561</name>
</gene>
<sequence length="401" mass="42289">MQAATADTTLQDDIPRWMVMLLAAACGIIVANLYYAQPLIGPISHATGISPGAAGLIVTLTQVGYGLGLLFIVPMGDLFENRRLVLTGLVLTCIALVGAALAENATQLLASVLLIGLSSVGAQVLVPYAAHFSRPETRGRAVGSVMSGLLLGILLARPLASLVADLFGWHAIFGLSAVVVALLIAVLWRYLPPRRPPAGMHYLALLGSMWTLVRTTPLLRRRAFYHAMLFASFSLFWTASPLWLASPQFGLSQKGIALFAFVGVMGVIAAPLAGRVADRGWSRPATGAALACGALSFLLPHLLPGGREWSLAALLLVAILLDFAVAANLVLSQRAIYALGGEIRSRLNGLFMATFFAGGAIGSGLGGWIYAQAGWSGATWLGFAFPCVAFLYYLSELRGAK</sequence>
<name>A0A7V8JUZ8_9BURK</name>
<dbReference type="PANTHER" id="PTHR42910">
    <property type="entry name" value="TRANSPORTER SCO4007-RELATED"/>
    <property type="match status" value="1"/>
</dbReference>
<dbReference type="Pfam" id="PF07690">
    <property type="entry name" value="MFS_1"/>
    <property type="match status" value="1"/>
</dbReference>
<dbReference type="SUPFAM" id="SSF103473">
    <property type="entry name" value="MFS general substrate transporter"/>
    <property type="match status" value="1"/>
</dbReference>
<evidence type="ECO:0000256" key="3">
    <source>
        <dbReference type="ARBA" id="ARBA00023136"/>
    </source>
</evidence>
<dbReference type="Gene3D" id="1.20.1250.20">
    <property type="entry name" value="MFS general substrate transporter like domains"/>
    <property type="match status" value="1"/>
</dbReference>
<feature type="transmembrane region" description="Helical" evidence="4">
    <location>
        <begin position="377"/>
        <end position="395"/>
    </location>
</feature>
<feature type="transmembrane region" description="Helical" evidence="4">
    <location>
        <begin position="17"/>
        <end position="36"/>
    </location>
</feature>
<dbReference type="CDD" id="cd17324">
    <property type="entry name" value="MFS_NepI_like"/>
    <property type="match status" value="1"/>
</dbReference>